<evidence type="ECO:0000256" key="5">
    <source>
        <dbReference type="PROSITE-ProRule" id="PRU01248"/>
    </source>
</evidence>
<dbReference type="SUPFAM" id="SSF56349">
    <property type="entry name" value="DNA breaking-rejoining enzymes"/>
    <property type="match status" value="1"/>
</dbReference>
<dbReference type="EMBL" id="SWKR01000002">
    <property type="protein sequence ID" value="TKD50159.1"/>
    <property type="molecule type" value="Genomic_DNA"/>
</dbReference>
<dbReference type="InterPro" id="IPR053876">
    <property type="entry name" value="Phage_int_M"/>
</dbReference>
<feature type="domain" description="Core-binding (CB)" evidence="7">
    <location>
        <begin position="104"/>
        <end position="184"/>
    </location>
</feature>
<dbReference type="Gene3D" id="3.30.160.390">
    <property type="entry name" value="Integrase, DNA-binding domain"/>
    <property type="match status" value="1"/>
</dbReference>
<dbReference type="InterPro" id="IPR025166">
    <property type="entry name" value="Integrase_DNA_bind_dom"/>
</dbReference>
<dbReference type="Pfam" id="PF22022">
    <property type="entry name" value="Phage_int_M"/>
    <property type="match status" value="1"/>
</dbReference>
<keyword evidence="4" id="KW-0233">DNA recombination</keyword>
<dbReference type="PANTHER" id="PTHR30629">
    <property type="entry name" value="PROPHAGE INTEGRASE"/>
    <property type="match status" value="1"/>
</dbReference>
<dbReference type="OrthoDB" id="7615137at2"/>
<keyword evidence="2" id="KW-0229">DNA integration</keyword>
<keyword evidence="9" id="KW-1185">Reference proteome</keyword>
<gene>
    <name evidence="8" type="ORF">FBR43_04855</name>
</gene>
<evidence type="ECO:0000256" key="3">
    <source>
        <dbReference type="ARBA" id="ARBA00023125"/>
    </source>
</evidence>
<dbReference type="InterPro" id="IPR038488">
    <property type="entry name" value="Integrase_DNA-bd_sf"/>
</dbReference>
<dbReference type="InterPro" id="IPR013762">
    <property type="entry name" value="Integrase-like_cat_sf"/>
</dbReference>
<sequence length="417" mass="46220">MPGCKVTKRAVDDASSGATDTFLWDTELKGFGLKVTPKGAKSYVLQYRLGGRRTPTRRYTIGTHGSPWTPDTARRRAHELLTDVRRGIDPINNERDRAVEQAELNFRSYVTQFIERYARREQPRSWHQAERTLITYAVPAFSAKALPQISRRDISRLVELIAEDKEATARYLHACLRKLFRWAVARGDILHSPMSEMPAPAPIAARDRVLSDSELAAIWRAAVKLGFPFGTSFRLLIATGQRREEVGGIAWDEIDWEGATWTIPAARAKNGLGHVVPLSPIAMQELAGLDRGTSGLILSTTGRTPPSGWSKVKRRLDKLVAEELGVSEIKAWRTHDIRRTVATGLQRLGVRFEVTEAILNHVSGARAGVAGIYQRYNWAVEKRVALEAWGDALQRCVDGNGIPATGSTALGIQAIGQ</sequence>
<dbReference type="InterPro" id="IPR044068">
    <property type="entry name" value="CB"/>
</dbReference>
<evidence type="ECO:0000313" key="9">
    <source>
        <dbReference type="Proteomes" id="UP000309138"/>
    </source>
</evidence>
<proteinExistence type="inferred from homology"/>
<protein>
    <submittedName>
        <fullName evidence="8">Site-specific integrase</fullName>
    </submittedName>
</protein>
<organism evidence="8 9">
    <name type="scientific">Sphingomonas baiyangensis</name>
    <dbReference type="NCBI Taxonomy" id="2572576"/>
    <lineage>
        <taxon>Bacteria</taxon>
        <taxon>Pseudomonadati</taxon>
        <taxon>Pseudomonadota</taxon>
        <taxon>Alphaproteobacteria</taxon>
        <taxon>Sphingomonadales</taxon>
        <taxon>Sphingomonadaceae</taxon>
        <taxon>Sphingomonas</taxon>
    </lineage>
</organism>
<comment type="caution">
    <text evidence="8">The sequence shown here is derived from an EMBL/GenBank/DDBJ whole genome shotgun (WGS) entry which is preliminary data.</text>
</comment>
<keyword evidence="3 5" id="KW-0238">DNA-binding</keyword>
<dbReference type="InterPro" id="IPR010998">
    <property type="entry name" value="Integrase_recombinase_N"/>
</dbReference>
<accession>A0A4U1L0A9</accession>
<dbReference type="Pfam" id="PF13356">
    <property type="entry name" value="Arm-DNA-bind_3"/>
    <property type="match status" value="1"/>
</dbReference>
<name>A0A4U1L0A9_9SPHN</name>
<comment type="similarity">
    <text evidence="1">Belongs to the 'phage' integrase family.</text>
</comment>
<dbReference type="Pfam" id="PF00589">
    <property type="entry name" value="Phage_integrase"/>
    <property type="match status" value="1"/>
</dbReference>
<reference evidence="8 9" key="1">
    <citation type="submission" date="2019-04" db="EMBL/GenBank/DDBJ databases">
        <authorList>
            <person name="Yang Y."/>
            <person name="Wei D."/>
        </authorList>
    </citation>
    <scope>NUCLEOTIDE SEQUENCE [LARGE SCALE GENOMIC DNA]</scope>
    <source>
        <strain evidence="8 9">L-1-4w-11</strain>
    </source>
</reference>
<dbReference type="PROSITE" id="PS51900">
    <property type="entry name" value="CB"/>
    <property type="match status" value="1"/>
</dbReference>
<evidence type="ECO:0000259" key="7">
    <source>
        <dbReference type="PROSITE" id="PS51900"/>
    </source>
</evidence>
<feature type="domain" description="Tyr recombinase" evidence="6">
    <location>
        <begin position="205"/>
        <end position="386"/>
    </location>
</feature>
<evidence type="ECO:0000256" key="1">
    <source>
        <dbReference type="ARBA" id="ARBA00008857"/>
    </source>
</evidence>
<dbReference type="GO" id="GO:0003677">
    <property type="term" value="F:DNA binding"/>
    <property type="evidence" value="ECO:0007669"/>
    <property type="project" value="UniProtKB-UniRule"/>
</dbReference>
<dbReference type="Gene3D" id="1.10.443.10">
    <property type="entry name" value="Intergrase catalytic core"/>
    <property type="match status" value="1"/>
</dbReference>
<evidence type="ECO:0000256" key="2">
    <source>
        <dbReference type="ARBA" id="ARBA00022908"/>
    </source>
</evidence>
<dbReference type="InterPro" id="IPR050808">
    <property type="entry name" value="Phage_Integrase"/>
</dbReference>
<dbReference type="PANTHER" id="PTHR30629:SF2">
    <property type="entry name" value="PROPHAGE INTEGRASE INTS-RELATED"/>
    <property type="match status" value="1"/>
</dbReference>
<evidence type="ECO:0000259" key="6">
    <source>
        <dbReference type="PROSITE" id="PS51898"/>
    </source>
</evidence>
<dbReference type="InterPro" id="IPR011010">
    <property type="entry name" value="DNA_brk_join_enz"/>
</dbReference>
<dbReference type="Proteomes" id="UP000309138">
    <property type="component" value="Unassembled WGS sequence"/>
</dbReference>
<dbReference type="GO" id="GO:0015074">
    <property type="term" value="P:DNA integration"/>
    <property type="evidence" value="ECO:0007669"/>
    <property type="project" value="UniProtKB-KW"/>
</dbReference>
<evidence type="ECO:0000313" key="8">
    <source>
        <dbReference type="EMBL" id="TKD50159.1"/>
    </source>
</evidence>
<dbReference type="PROSITE" id="PS51898">
    <property type="entry name" value="TYR_RECOMBINASE"/>
    <property type="match status" value="1"/>
</dbReference>
<dbReference type="InterPro" id="IPR002104">
    <property type="entry name" value="Integrase_catalytic"/>
</dbReference>
<dbReference type="Gene3D" id="1.10.150.130">
    <property type="match status" value="1"/>
</dbReference>
<evidence type="ECO:0000256" key="4">
    <source>
        <dbReference type="ARBA" id="ARBA00023172"/>
    </source>
</evidence>
<dbReference type="AlphaFoldDB" id="A0A4U1L0A9"/>
<dbReference type="GO" id="GO:0006310">
    <property type="term" value="P:DNA recombination"/>
    <property type="evidence" value="ECO:0007669"/>
    <property type="project" value="UniProtKB-KW"/>
</dbReference>
<dbReference type="CDD" id="cd00801">
    <property type="entry name" value="INT_P4_C"/>
    <property type="match status" value="1"/>
</dbReference>